<feature type="region of interest" description="Disordered" evidence="1">
    <location>
        <begin position="35"/>
        <end position="67"/>
    </location>
</feature>
<keyword evidence="3" id="KW-1185">Reference proteome</keyword>
<evidence type="ECO:0000313" key="3">
    <source>
        <dbReference type="Proteomes" id="UP000676456"/>
    </source>
</evidence>
<dbReference type="Proteomes" id="UP000676456">
    <property type="component" value="Unassembled WGS sequence"/>
</dbReference>
<proteinExistence type="predicted"/>
<evidence type="ECO:0000313" key="2">
    <source>
        <dbReference type="EMBL" id="MBS4221774.1"/>
    </source>
</evidence>
<accession>A0A942Z2S1</accession>
<organism evidence="2 3">
    <name type="scientific">Lederbergia citrea</name>
    <dbReference type="NCBI Taxonomy" id="2833581"/>
    <lineage>
        <taxon>Bacteria</taxon>
        <taxon>Bacillati</taxon>
        <taxon>Bacillota</taxon>
        <taxon>Bacilli</taxon>
        <taxon>Bacillales</taxon>
        <taxon>Bacillaceae</taxon>
        <taxon>Lederbergia</taxon>
    </lineage>
</organism>
<evidence type="ECO:0000256" key="1">
    <source>
        <dbReference type="SAM" id="MobiDB-lite"/>
    </source>
</evidence>
<sequence>MEKLPVIGTKFLPILLMEVVIMTKQNPIEYTGKVLDQRNDLTGPDDSGKALYPKRPKHVTIQEPKRK</sequence>
<dbReference type="EMBL" id="JAGYPN010000001">
    <property type="protein sequence ID" value="MBS4221774.1"/>
    <property type="molecule type" value="Genomic_DNA"/>
</dbReference>
<dbReference type="AlphaFoldDB" id="A0A942Z2S1"/>
<comment type="caution">
    <text evidence="2">The sequence shown here is derived from an EMBL/GenBank/DDBJ whole genome shotgun (WGS) entry which is preliminary data.</text>
</comment>
<dbReference type="RefSeq" id="WP_213096771.1">
    <property type="nucleotide sequence ID" value="NZ_JAGYPN010000001.1"/>
</dbReference>
<gene>
    <name evidence="2" type="ORF">KHA91_03240</name>
</gene>
<name>A0A942Z2S1_9BACI</name>
<protein>
    <submittedName>
        <fullName evidence="2">Uncharacterized protein</fullName>
    </submittedName>
</protein>
<reference evidence="2 3" key="1">
    <citation type="submission" date="2021-05" db="EMBL/GenBank/DDBJ databases">
        <title>Novel Bacillus species.</title>
        <authorList>
            <person name="Liu G."/>
        </authorList>
    </citation>
    <scope>NUCLEOTIDE SEQUENCE [LARGE SCALE GENOMIC DNA]</scope>
    <source>
        <strain evidence="2 3">FJAT-49682</strain>
    </source>
</reference>